<dbReference type="GO" id="GO:0005874">
    <property type="term" value="C:microtubule"/>
    <property type="evidence" value="ECO:0007669"/>
    <property type="project" value="TreeGrafter"/>
</dbReference>
<sequence>MVSSLEFAVRVRPPFNQQEAENVGLFVDPSCERILLGNNYSFTADHVFTSYSSQAVIYERFAPKVRRFLEGYDVSFITFGRSKSGKTHTLVGPLVPSSCEGPSDGLITRTALLMFDYLNKAKQASELNFNVFFSFFETPSEDMVDLNRFNDVPHQKASVEQPINNNFSSKECHSFDDVMNCVKAVMKSYPFERSYSHTNCFFMLTLHQQLMQAGKMLAKSSRCTFIELGSNESFGLNNQAVQQLRLPNSGLNLISKVLSSISEEMNSSQITQPFNVLSALLKDVMKYSSATILLFCVSPSSLESSNSLIDLLIIKQLRLLYGNGLLCGAYPNMDKRSPVHEVKLMSHHERDNFKEEALSLEFAASQWQLLVSNAEVLFNKLVQGGLSSDAKGLIEQWLFLKQECEDCFKAGAPGQEKIKCSLDRIDEVTESDGKTSLENSGESEPDIDDSDELDDNNQSELTFVQTESKKREFALKLEAHLDRFRSLTDQLVCEQYNTKFTRMYNESKTTETKHFCLNKKAASVESLLPSFDNCEADTSNNEEDIVKSRHISDSNAKQIIPADTDVVPDGDMLRVEIASLRVTKDYLHEQKRELTVKMNETKYITKEEHRKLIEADEAIDAIDSAMEFKNELLCGRKGLPKTDLQEKGEQMLTERLLNLSTHEMRILLCKYFKKVVDLREAGRKMEKVIADQDHQLETQAFRIHALGNALQQTRVDCERRLIMVRKEQEKKYQLNIHHFATDSSGASSSVDTKSDNLSSNTGPLFELNGGAPSNVPEKALTAIPQQNLKKLQGSSTHTTKVTRKGNKLIIQQERSKKK</sequence>
<dbReference type="InterPro" id="IPR036961">
    <property type="entry name" value="Kinesin_motor_dom_sf"/>
</dbReference>
<dbReference type="GO" id="GO:0005871">
    <property type="term" value="C:kinesin complex"/>
    <property type="evidence" value="ECO:0007669"/>
    <property type="project" value="TreeGrafter"/>
</dbReference>
<proteinExistence type="inferred from homology"/>
<feature type="domain" description="Kinesin motor" evidence="7">
    <location>
        <begin position="4"/>
        <end position="320"/>
    </location>
</feature>
<evidence type="ECO:0000256" key="4">
    <source>
        <dbReference type="ARBA" id="ARBA00023212"/>
    </source>
</evidence>
<feature type="compositionally biased region" description="Polar residues" evidence="6">
    <location>
        <begin position="743"/>
        <end position="762"/>
    </location>
</feature>
<dbReference type="Pfam" id="PF00225">
    <property type="entry name" value="Kinesin"/>
    <property type="match status" value="1"/>
</dbReference>
<evidence type="ECO:0000313" key="9">
    <source>
        <dbReference type="EMBL" id="JAG36300.1"/>
    </source>
</evidence>
<dbReference type="AlphaFoldDB" id="A0A0A9Z3B1"/>
<organism evidence="9">
    <name type="scientific">Lygus hesperus</name>
    <name type="common">Western plant bug</name>
    <dbReference type="NCBI Taxonomy" id="30085"/>
    <lineage>
        <taxon>Eukaryota</taxon>
        <taxon>Metazoa</taxon>
        <taxon>Ecdysozoa</taxon>
        <taxon>Arthropoda</taxon>
        <taxon>Hexapoda</taxon>
        <taxon>Insecta</taxon>
        <taxon>Pterygota</taxon>
        <taxon>Neoptera</taxon>
        <taxon>Paraneoptera</taxon>
        <taxon>Hemiptera</taxon>
        <taxon>Heteroptera</taxon>
        <taxon>Panheteroptera</taxon>
        <taxon>Cimicomorpha</taxon>
        <taxon>Miridae</taxon>
        <taxon>Mirini</taxon>
        <taxon>Lygus</taxon>
    </lineage>
</organism>
<feature type="binding site" evidence="5">
    <location>
        <begin position="80"/>
        <end position="87"/>
    </location>
    <ligand>
        <name>ATP</name>
        <dbReference type="ChEBI" id="CHEBI:30616"/>
    </ligand>
</feature>
<keyword evidence="3 5" id="KW-0067">ATP-binding</keyword>
<dbReference type="GO" id="GO:0007018">
    <property type="term" value="P:microtubule-based movement"/>
    <property type="evidence" value="ECO:0007669"/>
    <property type="project" value="InterPro"/>
</dbReference>
<dbReference type="EMBL" id="GBHO01007306">
    <property type="protein sequence ID" value="JAG36298.1"/>
    <property type="molecule type" value="Transcribed_RNA"/>
</dbReference>
<dbReference type="InterPro" id="IPR027640">
    <property type="entry name" value="Kinesin-like_fam"/>
</dbReference>
<evidence type="ECO:0000259" key="7">
    <source>
        <dbReference type="PROSITE" id="PS50067"/>
    </source>
</evidence>
<dbReference type="PROSITE" id="PS50067">
    <property type="entry name" value="KINESIN_MOTOR_2"/>
    <property type="match status" value="1"/>
</dbReference>
<feature type="region of interest" description="Disordered" evidence="6">
    <location>
        <begin position="743"/>
        <end position="763"/>
    </location>
</feature>
<dbReference type="GO" id="GO:0016887">
    <property type="term" value="F:ATP hydrolysis activity"/>
    <property type="evidence" value="ECO:0007669"/>
    <property type="project" value="TreeGrafter"/>
</dbReference>
<keyword evidence="5" id="KW-0505">Motor protein</keyword>
<accession>A0A0A9Z3B1</accession>
<dbReference type="Gene3D" id="3.40.850.10">
    <property type="entry name" value="Kinesin motor domain"/>
    <property type="match status" value="1"/>
</dbReference>
<dbReference type="InterPro" id="IPR001752">
    <property type="entry name" value="Kinesin_motor_dom"/>
</dbReference>
<evidence type="ECO:0000256" key="1">
    <source>
        <dbReference type="ARBA" id="ARBA00004245"/>
    </source>
</evidence>
<keyword evidence="4" id="KW-0963">Cytoplasm</keyword>
<reference evidence="9" key="1">
    <citation type="journal article" date="2014" name="PLoS ONE">
        <title>Transcriptome-Based Identification of ABC Transporters in the Western Tarnished Plant Bug Lygus hesperus.</title>
        <authorList>
            <person name="Hull J.J."/>
            <person name="Chaney K."/>
            <person name="Geib S.M."/>
            <person name="Fabrick J.A."/>
            <person name="Brent C.S."/>
            <person name="Walsh D."/>
            <person name="Lavine L.C."/>
        </authorList>
    </citation>
    <scope>NUCLEOTIDE SEQUENCE</scope>
</reference>
<evidence type="ECO:0000256" key="6">
    <source>
        <dbReference type="SAM" id="MobiDB-lite"/>
    </source>
</evidence>
<evidence type="ECO:0000313" key="8">
    <source>
        <dbReference type="EMBL" id="JAG36298.1"/>
    </source>
</evidence>
<dbReference type="GO" id="GO:0003777">
    <property type="term" value="F:microtubule motor activity"/>
    <property type="evidence" value="ECO:0007669"/>
    <property type="project" value="InterPro"/>
</dbReference>
<comment type="subcellular location">
    <subcellularLocation>
        <location evidence="1">Cytoplasm</location>
        <location evidence="1">Cytoskeleton</location>
    </subcellularLocation>
</comment>
<dbReference type="SUPFAM" id="SSF52540">
    <property type="entry name" value="P-loop containing nucleoside triphosphate hydrolases"/>
    <property type="match status" value="1"/>
</dbReference>
<evidence type="ECO:0000256" key="3">
    <source>
        <dbReference type="ARBA" id="ARBA00022840"/>
    </source>
</evidence>
<protein>
    <submittedName>
        <fullName evidence="9">Kinesin-like protein costa</fullName>
    </submittedName>
</protein>
<comment type="similarity">
    <text evidence="5">Belongs to the TRAFAC class myosin-kinesin ATPase superfamily. Kinesin family.</text>
</comment>
<dbReference type="SMART" id="SM00129">
    <property type="entry name" value="KISc"/>
    <property type="match status" value="1"/>
</dbReference>
<dbReference type="GO" id="GO:0008017">
    <property type="term" value="F:microtubule binding"/>
    <property type="evidence" value="ECO:0007669"/>
    <property type="project" value="InterPro"/>
</dbReference>
<dbReference type="InterPro" id="IPR027417">
    <property type="entry name" value="P-loop_NTPase"/>
</dbReference>
<name>A0A0A9Z3B1_LYGHE</name>
<gene>
    <name evidence="9" type="primary">cos_2</name>
    <name evidence="8" type="synonym">cos_3</name>
    <name evidence="9" type="ORF">CM83_40881</name>
    <name evidence="8" type="ORF">CM83_40883</name>
</gene>
<feature type="region of interest" description="Disordered" evidence="6">
    <location>
        <begin position="430"/>
        <end position="455"/>
    </location>
</feature>
<evidence type="ECO:0000256" key="2">
    <source>
        <dbReference type="ARBA" id="ARBA00022741"/>
    </source>
</evidence>
<feature type="region of interest" description="Disordered" evidence="6">
    <location>
        <begin position="786"/>
        <end position="818"/>
    </location>
</feature>
<feature type="compositionally biased region" description="Acidic residues" evidence="6">
    <location>
        <begin position="441"/>
        <end position="455"/>
    </location>
</feature>
<reference evidence="9" key="2">
    <citation type="submission" date="2014-07" db="EMBL/GenBank/DDBJ databases">
        <authorList>
            <person name="Hull J."/>
        </authorList>
    </citation>
    <scope>NUCLEOTIDE SEQUENCE</scope>
</reference>
<feature type="compositionally biased region" description="Polar residues" evidence="6">
    <location>
        <begin position="786"/>
        <end position="799"/>
    </location>
</feature>
<keyword evidence="2 5" id="KW-0547">Nucleotide-binding</keyword>
<evidence type="ECO:0000256" key="5">
    <source>
        <dbReference type="PROSITE-ProRule" id="PRU00283"/>
    </source>
</evidence>
<keyword evidence="4" id="KW-0206">Cytoskeleton</keyword>
<dbReference type="PANTHER" id="PTHR24115">
    <property type="entry name" value="KINESIN-RELATED"/>
    <property type="match status" value="1"/>
</dbReference>
<dbReference type="GO" id="GO:0005524">
    <property type="term" value="F:ATP binding"/>
    <property type="evidence" value="ECO:0007669"/>
    <property type="project" value="UniProtKB-UniRule"/>
</dbReference>
<dbReference type="EMBL" id="GBHO01007304">
    <property type="protein sequence ID" value="JAG36300.1"/>
    <property type="molecule type" value="Transcribed_RNA"/>
</dbReference>